<dbReference type="Gene3D" id="3.40.50.1820">
    <property type="entry name" value="alpha/beta hydrolase"/>
    <property type="match status" value="1"/>
</dbReference>
<dbReference type="InterPro" id="IPR029058">
    <property type="entry name" value="AB_hydrolase_fold"/>
</dbReference>
<evidence type="ECO:0000313" key="2">
    <source>
        <dbReference type="EMBL" id="GGB83882.1"/>
    </source>
</evidence>
<reference evidence="2" key="2">
    <citation type="submission" date="2020-09" db="EMBL/GenBank/DDBJ databases">
        <authorList>
            <person name="Sun Q."/>
            <person name="Zhou Y."/>
        </authorList>
    </citation>
    <scope>NUCLEOTIDE SEQUENCE</scope>
    <source>
        <strain evidence="2">CGMCC 1.10749</strain>
    </source>
</reference>
<dbReference type="InterPro" id="IPR000073">
    <property type="entry name" value="AB_hydrolase_1"/>
</dbReference>
<dbReference type="Proteomes" id="UP000628079">
    <property type="component" value="Unassembled WGS sequence"/>
</dbReference>
<gene>
    <name evidence="2" type="ORF">GCM10011314_24400</name>
</gene>
<dbReference type="PANTHER" id="PTHR43689:SF38">
    <property type="entry name" value="AB HYDROLASE-1 DOMAIN-CONTAINING PROTEIN"/>
    <property type="match status" value="1"/>
</dbReference>
<protein>
    <submittedName>
        <fullName evidence="2">Alpha/beta hydrolase</fullName>
    </submittedName>
</protein>
<reference evidence="2" key="1">
    <citation type="journal article" date="2014" name="Int. J. Syst. Evol. Microbiol.">
        <title>Complete genome sequence of Corynebacterium casei LMG S-19264T (=DSM 44701T), isolated from a smear-ripened cheese.</title>
        <authorList>
            <consortium name="US DOE Joint Genome Institute (JGI-PGF)"/>
            <person name="Walter F."/>
            <person name="Albersmeier A."/>
            <person name="Kalinowski J."/>
            <person name="Ruckert C."/>
        </authorList>
    </citation>
    <scope>NUCLEOTIDE SEQUENCE</scope>
    <source>
        <strain evidence="2">CGMCC 1.10749</strain>
    </source>
</reference>
<dbReference type="RefSeq" id="WP_052117357.1">
    <property type="nucleotide sequence ID" value="NZ_BMEA01000002.1"/>
</dbReference>
<name>A0A8H9FW16_9MICO</name>
<evidence type="ECO:0000259" key="1">
    <source>
        <dbReference type="Pfam" id="PF12697"/>
    </source>
</evidence>
<sequence length="314" mass="33856">MSPQKSTNVHLLFTALATLEHRSPALGGRLANRLWFRLPARPSAATRARRTPACGEPFEVRVGEHGTVRGRVYGDWGRPTAYLVHGWGGWWQQLGALVQPLVDEGLCVVAFDAPGHGGSDRGRGGRRTTTFLEMAAALGAVEREFGRPTVVVAHSAGALATMVAMADLDEPAQGHPPLPHPEALVFVAVPATIDAMVSTFVRALGIGPRSTAVMRTLVERRIGRRMGEFDLLSLASAHPRLPRLLLVHDEDDPKAPFDGALDVSNAWHDSRLVVTRGLGHRRLLWDPTVVKQVTEFAASAADGIRAEAARASRA</sequence>
<accession>A0A8H9FW16</accession>
<dbReference type="EMBL" id="BMEA01000002">
    <property type="protein sequence ID" value="GGB83882.1"/>
    <property type="molecule type" value="Genomic_DNA"/>
</dbReference>
<evidence type="ECO:0000313" key="3">
    <source>
        <dbReference type="Proteomes" id="UP000628079"/>
    </source>
</evidence>
<keyword evidence="2" id="KW-0378">Hydrolase</keyword>
<organism evidence="2 3">
    <name type="scientific">Knoellia flava</name>
    <dbReference type="NCBI Taxonomy" id="913969"/>
    <lineage>
        <taxon>Bacteria</taxon>
        <taxon>Bacillati</taxon>
        <taxon>Actinomycetota</taxon>
        <taxon>Actinomycetes</taxon>
        <taxon>Micrococcales</taxon>
        <taxon>Intrasporangiaceae</taxon>
        <taxon>Knoellia</taxon>
    </lineage>
</organism>
<dbReference type="SUPFAM" id="SSF53474">
    <property type="entry name" value="alpha/beta-Hydrolases"/>
    <property type="match status" value="1"/>
</dbReference>
<dbReference type="PANTHER" id="PTHR43689">
    <property type="entry name" value="HYDROLASE"/>
    <property type="match status" value="1"/>
</dbReference>
<feature type="domain" description="AB hydrolase-1" evidence="1">
    <location>
        <begin position="83"/>
        <end position="289"/>
    </location>
</feature>
<dbReference type="GO" id="GO:0016787">
    <property type="term" value="F:hydrolase activity"/>
    <property type="evidence" value="ECO:0007669"/>
    <property type="project" value="UniProtKB-KW"/>
</dbReference>
<dbReference type="AlphaFoldDB" id="A0A8H9FW16"/>
<proteinExistence type="predicted"/>
<comment type="caution">
    <text evidence="2">The sequence shown here is derived from an EMBL/GenBank/DDBJ whole genome shotgun (WGS) entry which is preliminary data.</text>
</comment>
<dbReference type="Pfam" id="PF12697">
    <property type="entry name" value="Abhydrolase_6"/>
    <property type="match status" value="1"/>
</dbReference>